<organism evidence="2 3">
    <name type="scientific">Cordyceps javanica</name>
    <dbReference type="NCBI Taxonomy" id="43265"/>
    <lineage>
        <taxon>Eukaryota</taxon>
        <taxon>Fungi</taxon>
        <taxon>Dikarya</taxon>
        <taxon>Ascomycota</taxon>
        <taxon>Pezizomycotina</taxon>
        <taxon>Sordariomycetes</taxon>
        <taxon>Hypocreomycetidae</taxon>
        <taxon>Hypocreales</taxon>
        <taxon>Cordycipitaceae</taxon>
        <taxon>Cordyceps</taxon>
    </lineage>
</organism>
<gene>
    <name evidence="2" type="ORF">IF1G_08922</name>
</gene>
<dbReference type="AlphaFoldDB" id="A0A545USG2"/>
<comment type="caution">
    <text evidence="2">The sequence shown here is derived from an EMBL/GenBank/DDBJ whole genome shotgun (WGS) entry which is preliminary data.</text>
</comment>
<protein>
    <submittedName>
        <fullName evidence="2">Uncharacterized protein</fullName>
    </submittedName>
</protein>
<name>A0A545USG2_9HYPO</name>
<dbReference type="EMBL" id="SPUK01000015">
    <property type="protein sequence ID" value="TQV92404.1"/>
    <property type="molecule type" value="Genomic_DNA"/>
</dbReference>
<accession>A0A545USG2</accession>
<evidence type="ECO:0000313" key="3">
    <source>
        <dbReference type="Proteomes" id="UP000315783"/>
    </source>
</evidence>
<keyword evidence="3" id="KW-1185">Reference proteome</keyword>
<reference evidence="2 3" key="1">
    <citation type="journal article" date="2019" name="Appl. Microbiol. Biotechnol.">
        <title>Genome sequence of Isaria javanica and comparative genome analysis insights into family S53 peptidase evolution in fungal entomopathogens.</title>
        <authorList>
            <person name="Lin R."/>
            <person name="Zhang X."/>
            <person name="Xin B."/>
            <person name="Zou M."/>
            <person name="Gao Y."/>
            <person name="Qin F."/>
            <person name="Hu Q."/>
            <person name="Xie B."/>
            <person name="Cheng X."/>
        </authorList>
    </citation>
    <scope>NUCLEOTIDE SEQUENCE [LARGE SCALE GENOMIC DNA]</scope>
    <source>
        <strain evidence="2 3">IJ1G</strain>
    </source>
</reference>
<evidence type="ECO:0000256" key="1">
    <source>
        <dbReference type="SAM" id="MobiDB-lite"/>
    </source>
</evidence>
<sequence length="81" mass="8750">MSGEKWWRLGSRVKTHGAHAMHASDILTVESARSVGGQVSARRIKGGQLAWKQSVSVKNLSKTGGRGSGHLPLQDRTKRCA</sequence>
<dbReference type="Proteomes" id="UP000315783">
    <property type="component" value="Unassembled WGS sequence"/>
</dbReference>
<evidence type="ECO:0000313" key="2">
    <source>
        <dbReference type="EMBL" id="TQV92404.1"/>
    </source>
</evidence>
<proteinExistence type="predicted"/>
<feature type="region of interest" description="Disordered" evidence="1">
    <location>
        <begin position="59"/>
        <end position="81"/>
    </location>
</feature>